<dbReference type="InterPro" id="IPR027275">
    <property type="entry name" value="PRC-brl_dom"/>
</dbReference>
<dbReference type="NCBIfam" id="TIGR02271">
    <property type="entry name" value="YsnF/AvaK domain"/>
    <property type="match status" value="1"/>
</dbReference>
<evidence type="ECO:0000313" key="5">
    <source>
        <dbReference type="Proteomes" id="UP000658514"/>
    </source>
</evidence>
<reference evidence="4 5" key="1">
    <citation type="journal article" date="2020" name="ISME J.">
        <title>Comparative genomics reveals insights into cyanobacterial evolution and habitat adaptation.</title>
        <authorList>
            <person name="Chen M.Y."/>
            <person name="Teng W.K."/>
            <person name="Zhao L."/>
            <person name="Hu C.X."/>
            <person name="Zhou Y.K."/>
            <person name="Han B.P."/>
            <person name="Song L.R."/>
            <person name="Shu W.S."/>
        </authorList>
    </citation>
    <scope>NUCLEOTIDE SEQUENCE [LARGE SCALE GENOMIC DNA]</scope>
    <source>
        <strain evidence="4 5">FACHB-288</strain>
    </source>
</reference>
<dbReference type="RefSeq" id="WP_190549046.1">
    <property type="nucleotide sequence ID" value="NZ_CAWPNO010000098.1"/>
</dbReference>
<sequence>MALVKLEDFYPNYREDSFELDDIKKFDVYANRNEKVGSLSDILVDEHTGNFRYFVVDTGFWFFGKKVLLPVGLADIHYTEKHIYAKGLTREQVENLPNFDELEKVDYDYEERVRGVYRGSVTNSDVKQPAKYDRNNYNYDQEPSLYNIDNQDKQSLKLYEERLIANKQRRKAGEVKIGKHVETQKARVAVPVEKERVVIERVNPTETTPSNPEHAFQDSEFARMEIYEETPDISKEAVLREEVRVNKVVDTDTVEASDTVRREELDVDSEGLPVVDKSDRHNK</sequence>
<name>A0ABR8AIJ7_9CYAN</name>
<evidence type="ECO:0000313" key="4">
    <source>
        <dbReference type="EMBL" id="MBD2199554.1"/>
    </source>
</evidence>
<dbReference type="InterPro" id="IPR019060">
    <property type="entry name" value="DUF2382"/>
</dbReference>
<dbReference type="EMBL" id="JACJQH010000062">
    <property type="protein sequence ID" value="MBD2199554.1"/>
    <property type="molecule type" value="Genomic_DNA"/>
</dbReference>
<dbReference type="SUPFAM" id="SSF50346">
    <property type="entry name" value="PRC-barrel domain"/>
    <property type="match status" value="1"/>
</dbReference>
<organism evidence="4 5">
    <name type="scientific">Calothrix parietina FACHB-288</name>
    <dbReference type="NCBI Taxonomy" id="2692896"/>
    <lineage>
        <taxon>Bacteria</taxon>
        <taxon>Bacillati</taxon>
        <taxon>Cyanobacteriota</taxon>
        <taxon>Cyanophyceae</taxon>
        <taxon>Nostocales</taxon>
        <taxon>Calotrichaceae</taxon>
        <taxon>Calothrix</taxon>
    </lineage>
</organism>
<dbReference type="Proteomes" id="UP000658514">
    <property type="component" value="Unassembled WGS sequence"/>
</dbReference>
<dbReference type="InterPro" id="IPR014747">
    <property type="entry name" value="Bac_photo_RC_H_C"/>
</dbReference>
<keyword evidence="5" id="KW-1185">Reference proteome</keyword>
<feature type="region of interest" description="Disordered" evidence="1">
    <location>
        <begin position="260"/>
        <end position="283"/>
    </location>
</feature>
<dbReference type="InterPro" id="IPR011033">
    <property type="entry name" value="PRC_barrel-like_sf"/>
</dbReference>
<protein>
    <submittedName>
        <fullName evidence="4">DUF2382 domain-containing protein</fullName>
    </submittedName>
</protein>
<evidence type="ECO:0000259" key="3">
    <source>
        <dbReference type="Pfam" id="PF09557"/>
    </source>
</evidence>
<evidence type="ECO:0000259" key="2">
    <source>
        <dbReference type="Pfam" id="PF05239"/>
    </source>
</evidence>
<feature type="domain" description="DUF2382" evidence="3">
    <location>
        <begin position="156"/>
        <end position="267"/>
    </location>
</feature>
<dbReference type="InterPro" id="IPR052967">
    <property type="entry name" value="Stress_Response_Assoc"/>
</dbReference>
<dbReference type="Pfam" id="PF09557">
    <property type="entry name" value="DUF2382"/>
    <property type="match status" value="1"/>
</dbReference>
<comment type="caution">
    <text evidence="4">The sequence shown here is derived from an EMBL/GenBank/DDBJ whole genome shotgun (WGS) entry which is preliminary data.</text>
</comment>
<dbReference type="Gene3D" id="3.90.50.10">
    <property type="entry name" value="Photosynthetic Reaction Center, subunit H, domain 2"/>
    <property type="match status" value="1"/>
</dbReference>
<accession>A0ABR8AIJ7</accession>
<proteinExistence type="predicted"/>
<gene>
    <name evidence="4" type="ORF">H6G24_29440</name>
</gene>
<evidence type="ECO:0000256" key="1">
    <source>
        <dbReference type="SAM" id="MobiDB-lite"/>
    </source>
</evidence>
<dbReference type="PANTHER" id="PTHR38463">
    <property type="entry name" value="STRESS RESPONSE PROTEIN YSNF"/>
    <property type="match status" value="1"/>
</dbReference>
<dbReference type="PANTHER" id="PTHR38463:SF1">
    <property type="entry name" value="STRESS RESPONSE PROTEIN YSNF"/>
    <property type="match status" value="1"/>
</dbReference>
<feature type="domain" description="PRC-barrel" evidence="2">
    <location>
        <begin position="15"/>
        <end position="88"/>
    </location>
</feature>
<dbReference type="Pfam" id="PF05239">
    <property type="entry name" value="PRC"/>
    <property type="match status" value="1"/>
</dbReference>